<reference evidence="2" key="1">
    <citation type="submission" date="2019-08" db="EMBL/GenBank/DDBJ databases">
        <authorList>
            <person name="Kucharzyk K."/>
            <person name="Murdoch R.W."/>
            <person name="Higgins S."/>
            <person name="Loffler F."/>
        </authorList>
    </citation>
    <scope>NUCLEOTIDE SEQUENCE</scope>
</reference>
<evidence type="ECO:0000313" key="2">
    <source>
        <dbReference type="EMBL" id="MPM07612.1"/>
    </source>
</evidence>
<dbReference type="InterPro" id="IPR025164">
    <property type="entry name" value="Toastrack_DUF4097"/>
</dbReference>
<protein>
    <recommendedName>
        <fullName evidence="1">DUF4097 domain-containing protein</fullName>
    </recommendedName>
</protein>
<gene>
    <name evidence="2" type="ORF">SDC9_53918</name>
</gene>
<organism evidence="2">
    <name type="scientific">bioreactor metagenome</name>
    <dbReference type="NCBI Taxonomy" id="1076179"/>
    <lineage>
        <taxon>unclassified sequences</taxon>
        <taxon>metagenomes</taxon>
        <taxon>ecological metagenomes</taxon>
    </lineage>
</organism>
<sequence>MLKDTKANKIFLIILVVLLALGFTVSRGWTIRSRDSRTNQSIDFATTDSLKVSTISNDIVIEVDNAAKGASVSIGKNESDVLSVSKTGRSLNVDVKPKKAWYFRFFSYSPSALVITLPASRLDGLELSSISGDIRILHPIQGSTLVARSTSGEIDFLTLTADQSIKLSSISGSINGSEVAGKRSVELMSTSGSIEVQSVEAQDANLKSISSSIEAEVKILDGGSLNAASTSGSVQIDLKQSSNLKIQASSTSGQIVFNDKDMGKSAAFETGSARNKVNLSTVSGSIKLWY</sequence>
<proteinExistence type="predicted"/>
<accession>A0A644WUW3</accession>
<dbReference type="Pfam" id="PF13349">
    <property type="entry name" value="DUF4097"/>
    <property type="match status" value="1"/>
</dbReference>
<feature type="domain" description="DUF4097" evidence="1">
    <location>
        <begin position="49"/>
        <end position="288"/>
    </location>
</feature>
<comment type="caution">
    <text evidence="2">The sequence shown here is derived from an EMBL/GenBank/DDBJ whole genome shotgun (WGS) entry which is preliminary data.</text>
</comment>
<dbReference type="EMBL" id="VSSQ01001355">
    <property type="protein sequence ID" value="MPM07612.1"/>
    <property type="molecule type" value="Genomic_DNA"/>
</dbReference>
<name>A0A644WUW3_9ZZZZ</name>
<evidence type="ECO:0000259" key="1">
    <source>
        <dbReference type="Pfam" id="PF13349"/>
    </source>
</evidence>
<dbReference type="AlphaFoldDB" id="A0A644WUW3"/>
<dbReference type="Gene3D" id="2.160.20.120">
    <property type="match status" value="1"/>
</dbReference>